<feature type="transmembrane region" description="Helical" evidence="1">
    <location>
        <begin position="35"/>
        <end position="55"/>
    </location>
</feature>
<dbReference type="InterPro" id="IPR052173">
    <property type="entry name" value="Beta-lactam_resp_regulator"/>
</dbReference>
<keyword evidence="1" id="KW-0472">Membrane</keyword>
<accession>A0ABU9HZR5</accession>
<dbReference type="CDD" id="cd07341">
    <property type="entry name" value="M56_BlaR1_MecR1_like"/>
    <property type="match status" value="1"/>
</dbReference>
<reference evidence="4 5" key="1">
    <citation type="submission" date="2024-04" db="EMBL/GenBank/DDBJ databases">
        <title>Flavobacterium sp. DGU11 16S ribosomal RNA gene Genome sequencing and assembly.</title>
        <authorList>
            <person name="Park S."/>
        </authorList>
    </citation>
    <scope>NUCLEOTIDE SEQUENCE [LARGE SCALE GENOMIC DNA]</scope>
    <source>
        <strain evidence="4 5">DGU11</strain>
    </source>
</reference>
<organism evidence="4 5">
    <name type="scientific">Flavobacterium arundinis</name>
    <dbReference type="NCBI Taxonomy" id="3139143"/>
    <lineage>
        <taxon>Bacteria</taxon>
        <taxon>Pseudomonadati</taxon>
        <taxon>Bacteroidota</taxon>
        <taxon>Flavobacteriia</taxon>
        <taxon>Flavobacteriales</taxon>
        <taxon>Flavobacteriaceae</taxon>
        <taxon>Flavobacterium</taxon>
    </lineage>
</organism>
<gene>
    <name evidence="4" type="ORF">AAEO56_15385</name>
</gene>
<dbReference type="PANTHER" id="PTHR34978">
    <property type="entry name" value="POSSIBLE SENSOR-TRANSDUCER PROTEIN BLAR"/>
    <property type="match status" value="1"/>
</dbReference>
<feature type="transmembrane region" description="Helical" evidence="1">
    <location>
        <begin position="6"/>
        <end position="23"/>
    </location>
</feature>
<evidence type="ECO:0000259" key="3">
    <source>
        <dbReference type="Pfam" id="PF05569"/>
    </source>
</evidence>
<dbReference type="PANTHER" id="PTHR34978:SF3">
    <property type="entry name" value="SLR0241 PROTEIN"/>
    <property type="match status" value="1"/>
</dbReference>
<dbReference type="SUPFAM" id="SSF74653">
    <property type="entry name" value="TolA/TonB C-terminal domain"/>
    <property type="match status" value="1"/>
</dbReference>
<keyword evidence="1" id="KW-0812">Transmembrane</keyword>
<feature type="domain" description="Peptidase M56" evidence="3">
    <location>
        <begin position="25"/>
        <end position="254"/>
    </location>
</feature>
<protein>
    <submittedName>
        <fullName evidence="4">M56 family metallopeptidase</fullName>
    </submittedName>
</protein>
<name>A0ABU9HZR5_9FLAO</name>
<feature type="domain" description="TonB C-terminal" evidence="2">
    <location>
        <begin position="527"/>
        <end position="593"/>
    </location>
</feature>
<evidence type="ECO:0000313" key="4">
    <source>
        <dbReference type="EMBL" id="MEL1245656.1"/>
    </source>
</evidence>
<sequence>MTDFLIKSTISMGLLLAVFHFLLQREKMHHFNRFYLLAAIAFSLVLPFIAIEVYSEVVSEPMPTLSNMPAATFDAHASVTQESAINYLPYIAWGTYGLITLVLAIRFTLNIFQFIRKIKTNETIDHEGAVLVLVDEPVLPHTFFHYIFINKSDYENRRIEEELFTHELVHVNQKHTLDILFIESLKTLLWFNPLLYFYKKAMQLNHEFLADEVVVADADIAGYQQLLLQKATPATYYQLASSLNFSVTKKRFTMMTKATTRSRALVLKLASLPVIAGLIALLCIETVAQEKPVNKRPVAGATTKGRQTENERRDAYYSGVRVVIDDKANNIKIDKLFEELTEAQKQEYLFYAPEVYAVKHPTKKEFESFKNKKGYALQIDGKDVDNALLNKYKPADFAYYSGYTMAREALTKKNPQIFHYQLYTPDYFEKHLKGTNNHYPDKVYTMTITKEVKNNKVIANAEEKKPNENSITADLIVHANTITDDSEQEEKIHSSAELDPKPEFPGGLGAFYSAVNKEFKVPKVDNDMTAKIYVSFVVEKDGSMSNIKILRDPGFGLGDEAMRVLKKIGESEKWKPGMIKGEKVRASWNLPITINITK</sequence>
<dbReference type="EMBL" id="JBBYHR010000009">
    <property type="protein sequence ID" value="MEL1245656.1"/>
    <property type="molecule type" value="Genomic_DNA"/>
</dbReference>
<comment type="caution">
    <text evidence="4">The sequence shown here is derived from an EMBL/GenBank/DDBJ whole genome shotgun (WGS) entry which is preliminary data.</text>
</comment>
<dbReference type="InterPro" id="IPR008756">
    <property type="entry name" value="Peptidase_M56"/>
</dbReference>
<evidence type="ECO:0000313" key="5">
    <source>
        <dbReference type="Proteomes" id="UP001464555"/>
    </source>
</evidence>
<dbReference type="Gene3D" id="3.30.1150.10">
    <property type="match status" value="1"/>
</dbReference>
<feature type="transmembrane region" description="Helical" evidence="1">
    <location>
        <begin position="265"/>
        <end position="288"/>
    </location>
</feature>
<evidence type="ECO:0000256" key="1">
    <source>
        <dbReference type="SAM" id="Phobius"/>
    </source>
</evidence>
<dbReference type="RefSeq" id="WP_341697950.1">
    <property type="nucleotide sequence ID" value="NZ_JBBYHR010000009.1"/>
</dbReference>
<evidence type="ECO:0000259" key="2">
    <source>
        <dbReference type="Pfam" id="PF03544"/>
    </source>
</evidence>
<dbReference type="Pfam" id="PF05569">
    <property type="entry name" value="Peptidase_M56"/>
    <property type="match status" value="1"/>
</dbReference>
<proteinExistence type="predicted"/>
<dbReference type="Proteomes" id="UP001464555">
    <property type="component" value="Unassembled WGS sequence"/>
</dbReference>
<keyword evidence="1" id="KW-1133">Transmembrane helix</keyword>
<dbReference type="InterPro" id="IPR037682">
    <property type="entry name" value="TonB_C"/>
</dbReference>
<keyword evidence="5" id="KW-1185">Reference proteome</keyword>
<feature type="transmembrane region" description="Helical" evidence="1">
    <location>
        <begin position="90"/>
        <end position="109"/>
    </location>
</feature>
<dbReference type="Pfam" id="PF03544">
    <property type="entry name" value="TonB_C"/>
    <property type="match status" value="1"/>
</dbReference>